<keyword evidence="5" id="KW-0677">Repeat</keyword>
<evidence type="ECO:0000256" key="3">
    <source>
        <dbReference type="ARBA" id="ARBA00022692"/>
    </source>
</evidence>
<name>A0A553PJ16_9TELE</name>
<evidence type="ECO:0000256" key="9">
    <source>
        <dbReference type="ARBA" id="ARBA00023180"/>
    </source>
</evidence>
<dbReference type="OrthoDB" id="9897281at2759"/>
<dbReference type="AlphaFoldDB" id="A0A553PJ16"/>
<comment type="caution">
    <text evidence="12">The sequence shown here is derived from an EMBL/GenBank/DDBJ whole genome shotgun (WGS) entry which is preliminary data.</text>
</comment>
<protein>
    <recommendedName>
        <fullName evidence="11">Fibronectin type-III domain-containing protein</fullName>
    </recommendedName>
</protein>
<dbReference type="InterPro" id="IPR013783">
    <property type="entry name" value="Ig-like_fold"/>
</dbReference>
<dbReference type="PANTHER" id="PTHR48423">
    <property type="entry name" value="INTERLEUKIN-27 RECEPTOR SUBUNIT ALPHA"/>
    <property type="match status" value="1"/>
</dbReference>
<reference evidence="12 13" key="1">
    <citation type="journal article" date="2019" name="Sci. Data">
        <title>Hybrid genome assembly and annotation of Danionella translucida.</title>
        <authorList>
            <person name="Kadobianskyi M."/>
            <person name="Schulze L."/>
            <person name="Schuelke M."/>
            <person name="Judkewitz B."/>
        </authorList>
    </citation>
    <scope>NUCLEOTIDE SEQUENCE [LARGE SCALE GENOMIC DNA]</scope>
    <source>
        <strain evidence="12 13">Bolton</strain>
    </source>
</reference>
<dbReference type="GO" id="GO:0005886">
    <property type="term" value="C:plasma membrane"/>
    <property type="evidence" value="ECO:0007669"/>
    <property type="project" value="UniProtKB-ARBA"/>
</dbReference>
<evidence type="ECO:0000256" key="10">
    <source>
        <dbReference type="SAM" id="Phobius"/>
    </source>
</evidence>
<evidence type="ECO:0000256" key="7">
    <source>
        <dbReference type="ARBA" id="ARBA00023136"/>
    </source>
</evidence>
<dbReference type="EMBL" id="SRMA01026679">
    <property type="protein sequence ID" value="TRY77658.1"/>
    <property type="molecule type" value="Genomic_DNA"/>
</dbReference>
<dbReference type="STRING" id="623744.A0A553PJ16"/>
<feature type="transmembrane region" description="Helical" evidence="10">
    <location>
        <begin position="7"/>
        <end position="27"/>
    </location>
</feature>
<evidence type="ECO:0000256" key="4">
    <source>
        <dbReference type="ARBA" id="ARBA00022729"/>
    </source>
</evidence>
<dbReference type="SUPFAM" id="SSF49265">
    <property type="entry name" value="Fibronectin type III"/>
    <property type="match status" value="3"/>
</dbReference>
<sequence length="769" mass="86859">MDRFIRLWELIFFLISSSIMCACYRISCVGRLLVDSEVIHMGSILTVSCHSDTERCGTEFAIVFNEQTIFQGVNCSEITTQVLINNPDSWLFCMVKQMDTWHTVCEKKLKVGFPPENPKFSCITHQRSDDVRCFLTATNETHLPTNFTVTIHNRTSQFLQYVMKKDDHVSIPRLLFDEKTNYKVHVRVIPSTPEITHIFFENGSLSPKISWNDSDDTLKPFLRYRKLHPLQAWTQGNITVLQNGNLLMREPLEPLIPYQFEVRVCITSTNCSMWSVPFNKTSPGIAPSHTVDVWRIINRSSIPGLQNVTLFWKHYKPVYVNEALINYILSYDQEEKVHALKLSTKTTRQSLLLNTTKITISAVTSAGSSPPSLLSLTKTGRAPPVVTDVSPSAEGSVRLSWDVPEYSKEGLTTIQGFVLQWQHSPMSLHWKRLNKDCNFTFLHEPLAGPDVLITSIGEKKILIQWNEVSQENQRGFITNFTIYFQRHRDKKPLHNKTVPHTTSRALIWELQGPRECFDVLVSAWNSMGEGPKGKPGTCCCPSTKAVPSVEHSTTGGMLLSVCLTAGIFLVILANLMYLKCVQQRMMNICMFMGISWIFENLPQFDNSNAVRLLKDDSYGTWEPLPGDSDPPLSPIEEVSVPWEREDSYPAILHVTEPPITDLLVTDSPYKPQLLPLSNKNEEVSETSEETVKEEDQFLLMSPSPQDFSWNLSFPVVPGHLNSFLVMNGAPASLGNIAELLASSQTTSDSEGNLEEIDGAEMVPQNFFIG</sequence>
<dbReference type="PROSITE" id="PS50853">
    <property type="entry name" value="FN3"/>
    <property type="match status" value="1"/>
</dbReference>
<dbReference type="Proteomes" id="UP000316079">
    <property type="component" value="Unassembled WGS sequence"/>
</dbReference>
<dbReference type="Gene3D" id="2.60.40.10">
    <property type="entry name" value="Immunoglobulins"/>
    <property type="match status" value="3"/>
</dbReference>
<keyword evidence="7 10" id="KW-0472">Membrane</keyword>
<evidence type="ECO:0000256" key="1">
    <source>
        <dbReference type="ARBA" id="ARBA00004479"/>
    </source>
</evidence>
<keyword evidence="6 10" id="KW-1133">Transmembrane helix</keyword>
<gene>
    <name evidence="12" type="ORF">DNTS_005803</name>
</gene>
<keyword evidence="8" id="KW-0675">Receptor</keyword>
<dbReference type="InterPro" id="IPR003961">
    <property type="entry name" value="FN3_dom"/>
</dbReference>
<evidence type="ECO:0000256" key="6">
    <source>
        <dbReference type="ARBA" id="ARBA00022989"/>
    </source>
</evidence>
<feature type="domain" description="Fibronectin type-III" evidence="11">
    <location>
        <begin position="445"/>
        <end position="543"/>
    </location>
</feature>
<comment type="similarity">
    <text evidence="2">Belongs to the type I cytokine receptor family. Type 2 subfamily.</text>
</comment>
<evidence type="ECO:0000256" key="2">
    <source>
        <dbReference type="ARBA" id="ARBA00008921"/>
    </source>
</evidence>
<feature type="transmembrane region" description="Helical" evidence="10">
    <location>
        <begin position="557"/>
        <end position="578"/>
    </location>
</feature>
<dbReference type="PROSITE" id="PS51257">
    <property type="entry name" value="PROKAR_LIPOPROTEIN"/>
    <property type="match status" value="1"/>
</dbReference>
<accession>A0A553PJ16</accession>
<keyword evidence="13" id="KW-1185">Reference proteome</keyword>
<dbReference type="PANTHER" id="PTHR48423:SF1">
    <property type="entry name" value="INTERLEUKIN-27 RECEPTOR SUBUNIT ALPHA"/>
    <property type="match status" value="1"/>
</dbReference>
<evidence type="ECO:0000259" key="11">
    <source>
        <dbReference type="PROSITE" id="PS50853"/>
    </source>
</evidence>
<keyword evidence="4" id="KW-0732">Signal</keyword>
<keyword evidence="9" id="KW-0325">Glycoprotein</keyword>
<dbReference type="InterPro" id="IPR036116">
    <property type="entry name" value="FN3_sf"/>
</dbReference>
<evidence type="ECO:0000313" key="13">
    <source>
        <dbReference type="Proteomes" id="UP000316079"/>
    </source>
</evidence>
<organism evidence="12 13">
    <name type="scientific">Danionella cerebrum</name>
    <dbReference type="NCBI Taxonomy" id="2873325"/>
    <lineage>
        <taxon>Eukaryota</taxon>
        <taxon>Metazoa</taxon>
        <taxon>Chordata</taxon>
        <taxon>Craniata</taxon>
        <taxon>Vertebrata</taxon>
        <taxon>Euteleostomi</taxon>
        <taxon>Actinopterygii</taxon>
        <taxon>Neopterygii</taxon>
        <taxon>Teleostei</taxon>
        <taxon>Ostariophysi</taxon>
        <taxon>Cypriniformes</taxon>
        <taxon>Danionidae</taxon>
        <taxon>Danioninae</taxon>
        <taxon>Danionella</taxon>
    </lineage>
</organism>
<proteinExistence type="inferred from homology"/>
<evidence type="ECO:0000256" key="8">
    <source>
        <dbReference type="ARBA" id="ARBA00023170"/>
    </source>
</evidence>
<dbReference type="InterPro" id="IPR052672">
    <property type="entry name" value="Type1_Cytokine_Rcpt_Type2"/>
</dbReference>
<evidence type="ECO:0000313" key="12">
    <source>
        <dbReference type="EMBL" id="TRY77658.1"/>
    </source>
</evidence>
<comment type="subcellular location">
    <subcellularLocation>
        <location evidence="1">Membrane</location>
        <topology evidence="1">Single-pass type I membrane protein</topology>
    </subcellularLocation>
</comment>
<keyword evidence="3 10" id="KW-0812">Transmembrane</keyword>
<evidence type="ECO:0000256" key="5">
    <source>
        <dbReference type="ARBA" id="ARBA00022737"/>
    </source>
</evidence>